<dbReference type="Pfam" id="PF21079">
    <property type="entry name" value="GDH_HM2"/>
    <property type="match status" value="1"/>
</dbReference>
<dbReference type="Proteomes" id="UP000292781">
    <property type="component" value="Unassembled WGS sequence"/>
</dbReference>
<feature type="domain" description="NAD-glutamate dehydrogenase ACT2" evidence="5">
    <location>
        <begin position="401"/>
        <end position="489"/>
    </location>
</feature>
<dbReference type="GO" id="GO:0004352">
    <property type="term" value="F:glutamate dehydrogenase (NAD+) activity"/>
    <property type="evidence" value="ECO:0007669"/>
    <property type="project" value="InterPro"/>
</dbReference>
<dbReference type="RefSeq" id="WP_131306919.1">
    <property type="nucleotide sequence ID" value="NZ_SJFN01000005.1"/>
</dbReference>
<proteinExistence type="predicted"/>
<dbReference type="InterPro" id="IPR007780">
    <property type="entry name" value="NAD_Glu_DH_bac"/>
</dbReference>
<dbReference type="InterPro" id="IPR049056">
    <property type="entry name" value="NAD_Glu_DH_HM3"/>
</dbReference>
<evidence type="ECO:0000313" key="7">
    <source>
        <dbReference type="EMBL" id="TBW40071.1"/>
    </source>
</evidence>
<dbReference type="Pfam" id="PF21077">
    <property type="entry name" value="GDH_ACT3"/>
    <property type="match status" value="1"/>
</dbReference>
<feature type="domain" description="NAD-specific glutamate dehydrogenase C-terminal" evidence="3">
    <location>
        <begin position="1258"/>
        <end position="1584"/>
    </location>
</feature>
<evidence type="ECO:0000256" key="1">
    <source>
        <dbReference type="ARBA" id="ARBA00023002"/>
    </source>
</evidence>
<dbReference type="GO" id="GO:0006538">
    <property type="term" value="P:L-glutamate catabolic process"/>
    <property type="evidence" value="ECO:0007669"/>
    <property type="project" value="InterPro"/>
</dbReference>
<dbReference type="PANTHER" id="PTHR43403">
    <property type="entry name" value="NAD-SPECIFIC GLUTAMATE DEHYDROGENASE"/>
    <property type="match status" value="1"/>
</dbReference>
<organism evidence="7 8">
    <name type="scientific">Siculibacillus lacustris</name>
    <dbReference type="NCBI Taxonomy" id="1549641"/>
    <lineage>
        <taxon>Bacteria</taxon>
        <taxon>Pseudomonadati</taxon>
        <taxon>Pseudomonadota</taxon>
        <taxon>Alphaproteobacteria</taxon>
        <taxon>Hyphomicrobiales</taxon>
        <taxon>Ancalomicrobiaceae</taxon>
        <taxon>Siculibacillus</taxon>
    </lineage>
</organism>
<dbReference type="InterPro" id="IPR024727">
    <property type="entry name" value="NAD_Glu_DH_N_ACT1"/>
</dbReference>
<accession>A0A4Q9VV15</accession>
<dbReference type="EMBL" id="SJFN01000005">
    <property type="protein sequence ID" value="TBW40071.1"/>
    <property type="molecule type" value="Genomic_DNA"/>
</dbReference>
<dbReference type="Pfam" id="PF21074">
    <property type="entry name" value="GDH_C"/>
    <property type="match status" value="1"/>
</dbReference>
<sequence length="1591" mass="168808">MVGTDGTPASSHESAIGDKAAADPVFARFAGLLFERAPAEDLAGASADDLEAWARDAWAVFGRRQGEGHTIRVSDLAGPGGCTATVVDILNDDMPFLFDSVTGAVVEAGHEIRLVLHPIFTVQRDRDGGLLTFEASEASGRGAGRESLIRIHLAPIADPAARGALIDDLDRTLADVRAAVDDWTAMLARVEAQIAGTSTASAPLAAVARGEAVAFLNWLRDGHFTFLGTRDYRFGDGAGGAYVEPLAATGLGILRDPDVRVLKRGVESLNAAAAIGAFVRAPEPILVTKSNVRSRVHRRVAMDYVGVKSWGPDGTLIGELRILGLFTASAYTSSAETVPFVQAKVARVVARAGFPADGHSGKALRHVLESFPRDELFQIDEATLDTFALAVLALGERPRIRVLARRDPFDRFVSVLAFVPRDRYDTTLRLRIGALLEQRFDGRVESATPTFPEGALTRIHYIVGRTSGQTPEIAAEVLERDVAALVRTWRDAFVEQLAASLVPDAARWVDAFGAAYREAIDPAAAAIDVATMRGLGEDRRTAVDFYRRPGEAADRLALKLFDAVAPIPLSDRVPILEAMGLRVIDESTYRVTPSEGGAIFVHDMALAHAGGAAIELSGDLERRLEDLFTAVWAGRAENDGFNALVLDAGLDRREAALLRAIGRHLRQIGLPHTPEALAGALRRSPDAARALVAAFRARFDPALGAGRVAATAAARTAVERALEAIVGLDDDTIVRRFAGHVEAMVRTDFFRPDRDGLPRDTLAFKLDPAGLAEMPAPRPFREIWVCGPTVEGLHLRFGAVARGGLRWSDRAQDFRTEVLGLAKAQQVKNAVIVPVGAKGGFVPKGSTVGLSREVVQAQGVAAYRLFVGRLLDLTDDIVDGVVVPPPAVLRHDGDDPYLVVAADKGTATFSDLANGLARERGFWLDDAFASGGSVGYDHKKMGITARGALEAVKRHFREIDVDVTTTPIRVIGIGDLSGDVFGNGLTALPTLRLVAAFDHRDIFLDPDPDTEASFAERRRLFALPRSSWADYDPRLISAGGGVFSRAAKSIPLSPPIRALTGIEADHAPPAVVIRALLKASVDLLWFGGIGTYVRASAETDAQVGDKANDGVRVTGLELGARVVAEGGNLGMTQRARIEYGAAGGRCNCDAIDNSAGVNCSDVEVNIKIALASAVVAGRLDRAGRDALLASMTDAVAELVLVNNRRQTLAISLTERQGVGDLLHQRRLVGELERRGRLDRKVETLPDDAGFAQREKARRGLGRAEIAVIAAHAKLSLKADLLAARVTEDPFFAPELAASFPPAMRESFAGDIAGHRLAREIVATRLANALVDLGGPTFVVRVADRTAADPATVARAFAAARAIFRAEALIATIDGLGGLAGTTLLELAGSLRDHLIEATVRLVRPFASGEGIAQVVERFGGVVALVEGEIEALLPLPAVEALERQRGRLAAEGVPEEAALRLSRLGLLVEVLDVAPVAERTGRAPAEVAAVHFAVGERLAIGRLVAAAKAVPVADPFDGLALDRAVRTIGDAQRRIVADVLAAGGLDAWVGRRGGDVARVLAAIAEIVEEAGAGVSRFTVAAALLADLAEDT</sequence>
<feature type="domain" description="NAD-glutamate dehydrogenase ACT3" evidence="6">
    <location>
        <begin position="541"/>
        <end position="616"/>
    </location>
</feature>
<evidence type="ECO:0000259" key="2">
    <source>
        <dbReference type="Pfam" id="PF05088"/>
    </source>
</evidence>
<dbReference type="OrthoDB" id="9758052at2"/>
<reference evidence="7 8" key="1">
    <citation type="submission" date="2019-02" db="EMBL/GenBank/DDBJ databases">
        <title>Siculibacillus lacustris gen. nov., sp. nov., a new rosette-forming bacterium isolated from a freshwater crater lake (Lake St. Ana, Romania).</title>
        <authorList>
            <person name="Felfoldi T."/>
            <person name="Marton Z."/>
            <person name="Szabo A."/>
            <person name="Mentes A."/>
            <person name="Boka K."/>
            <person name="Marialigeti K."/>
            <person name="Mathe I."/>
            <person name="Koncz M."/>
            <person name="Schumann P."/>
            <person name="Toth E."/>
        </authorList>
    </citation>
    <scope>NUCLEOTIDE SEQUENCE [LARGE SCALE GENOMIC DNA]</scope>
    <source>
        <strain evidence="7 8">SA-279</strain>
    </source>
</reference>
<keyword evidence="1" id="KW-0560">Oxidoreductase</keyword>
<dbReference type="InterPro" id="IPR048381">
    <property type="entry name" value="GDH_C"/>
</dbReference>
<feature type="domain" description="NAD-glutamate dehydrogenase catalytic" evidence="2">
    <location>
        <begin position="718"/>
        <end position="1212"/>
    </location>
</feature>
<dbReference type="InterPro" id="IPR049062">
    <property type="entry name" value="NAD_Glu_DH_ACT2"/>
</dbReference>
<dbReference type="SUPFAM" id="SSF53223">
    <property type="entry name" value="Aminoacid dehydrogenase-like, N-terminal domain"/>
    <property type="match status" value="1"/>
</dbReference>
<name>A0A4Q9VV15_9HYPH</name>
<gene>
    <name evidence="7" type="ORF">EYW49_05235</name>
</gene>
<dbReference type="GO" id="GO:0004069">
    <property type="term" value="F:L-aspartate:2-oxoglutarate aminotransferase activity"/>
    <property type="evidence" value="ECO:0007669"/>
    <property type="project" value="InterPro"/>
</dbReference>
<evidence type="ECO:0000259" key="6">
    <source>
        <dbReference type="Pfam" id="PF21077"/>
    </source>
</evidence>
<dbReference type="Pfam" id="PF21076">
    <property type="entry name" value="GDH_ACT2"/>
    <property type="match status" value="1"/>
</dbReference>
<evidence type="ECO:0000313" key="8">
    <source>
        <dbReference type="Proteomes" id="UP000292781"/>
    </source>
</evidence>
<evidence type="ECO:0000259" key="5">
    <source>
        <dbReference type="Pfam" id="PF21076"/>
    </source>
</evidence>
<dbReference type="InterPro" id="IPR049058">
    <property type="entry name" value="NAD_Glu_DH_HM2"/>
</dbReference>
<dbReference type="Pfam" id="PF21073">
    <property type="entry name" value="GDH_HM1"/>
    <property type="match status" value="1"/>
</dbReference>
<keyword evidence="8" id="KW-1185">Reference proteome</keyword>
<dbReference type="SUPFAM" id="SSF51735">
    <property type="entry name" value="NAD(P)-binding Rossmann-fold domains"/>
    <property type="match status" value="1"/>
</dbReference>
<comment type="caution">
    <text evidence="7">The sequence shown here is derived from an EMBL/GenBank/DDBJ whole genome shotgun (WGS) entry which is preliminary data.</text>
</comment>
<dbReference type="Pfam" id="PF21078">
    <property type="entry name" value="GDH_HM3"/>
    <property type="match status" value="1"/>
</dbReference>
<feature type="domain" description="NAD-glutamate dehydrogenase N-terminal ACT1" evidence="4">
    <location>
        <begin position="29"/>
        <end position="169"/>
    </location>
</feature>
<dbReference type="PIRSF" id="PIRSF036761">
    <property type="entry name" value="GDH_Mll4104"/>
    <property type="match status" value="1"/>
</dbReference>
<dbReference type="Pfam" id="PF05088">
    <property type="entry name" value="Bac_GDH_CD"/>
    <property type="match status" value="1"/>
</dbReference>
<evidence type="ECO:0000259" key="3">
    <source>
        <dbReference type="Pfam" id="PF21074"/>
    </source>
</evidence>
<dbReference type="Pfam" id="PF21075">
    <property type="entry name" value="GDH_ACT1"/>
    <property type="match status" value="1"/>
</dbReference>
<dbReference type="InterPro" id="IPR028971">
    <property type="entry name" value="NAD-GDH_cat"/>
</dbReference>
<dbReference type="InterPro" id="IPR049064">
    <property type="entry name" value="NAD_Glu_DH_ACT3"/>
</dbReference>
<evidence type="ECO:0000259" key="4">
    <source>
        <dbReference type="Pfam" id="PF21075"/>
    </source>
</evidence>
<dbReference type="InterPro" id="IPR049059">
    <property type="entry name" value="NAD_Glu_DH_HM1"/>
</dbReference>
<protein>
    <submittedName>
        <fullName evidence="7">NAD-glutamate dehydrogenase</fullName>
    </submittedName>
</protein>
<dbReference type="InterPro" id="IPR036291">
    <property type="entry name" value="NAD(P)-bd_dom_sf"/>
</dbReference>
<dbReference type="InterPro" id="IPR046346">
    <property type="entry name" value="Aminoacid_DH-like_N_sf"/>
</dbReference>
<dbReference type="PANTHER" id="PTHR43403:SF1">
    <property type="entry name" value="NAD-SPECIFIC GLUTAMATE DEHYDROGENASE"/>
    <property type="match status" value="1"/>
</dbReference>